<evidence type="ECO:0000256" key="2">
    <source>
        <dbReference type="ARBA" id="ARBA00022692"/>
    </source>
</evidence>
<keyword evidence="5" id="KW-0046">Antibiotic resistance</keyword>
<dbReference type="InterPro" id="IPR000412">
    <property type="entry name" value="ABC_2_transport"/>
</dbReference>
<dbReference type="PANTHER" id="PTHR43332">
    <property type="entry name" value="INNER MEMBRANE TRANSPORT PERMEASE YADH-RELATED"/>
    <property type="match status" value="1"/>
</dbReference>
<dbReference type="GO" id="GO:0140359">
    <property type="term" value="F:ABC-type transporter activity"/>
    <property type="evidence" value="ECO:0007669"/>
    <property type="project" value="InterPro"/>
</dbReference>
<feature type="transmembrane region" description="Helical" evidence="6">
    <location>
        <begin position="118"/>
        <end position="137"/>
    </location>
</feature>
<evidence type="ECO:0000259" key="7">
    <source>
        <dbReference type="PROSITE" id="PS51012"/>
    </source>
</evidence>
<evidence type="ECO:0000256" key="6">
    <source>
        <dbReference type="RuleBase" id="RU361157"/>
    </source>
</evidence>
<keyword evidence="3 6" id="KW-1133">Transmembrane helix</keyword>
<dbReference type="GO" id="GO:0046677">
    <property type="term" value="P:response to antibiotic"/>
    <property type="evidence" value="ECO:0007669"/>
    <property type="project" value="UniProtKB-KW"/>
</dbReference>
<dbReference type="Pfam" id="PF01061">
    <property type="entry name" value="ABC2_membrane"/>
    <property type="match status" value="1"/>
</dbReference>
<dbReference type="InterPro" id="IPR013525">
    <property type="entry name" value="ABC2_TM"/>
</dbReference>
<comment type="subcellular location">
    <subcellularLocation>
        <location evidence="6">Cell membrane</location>
        <topology evidence="6">Multi-pass membrane protein</topology>
    </subcellularLocation>
    <subcellularLocation>
        <location evidence="1">Membrane</location>
        <topology evidence="1">Multi-pass membrane protein</topology>
    </subcellularLocation>
</comment>
<evidence type="ECO:0000256" key="1">
    <source>
        <dbReference type="ARBA" id="ARBA00004141"/>
    </source>
</evidence>
<evidence type="ECO:0000256" key="3">
    <source>
        <dbReference type="ARBA" id="ARBA00022989"/>
    </source>
</evidence>
<dbReference type="InterPro" id="IPR047817">
    <property type="entry name" value="ABC2_TM_bact-type"/>
</dbReference>
<sequence>MTTPDTEAVGLGTTLRTFGQVLWRDVFVTGRELLPFLAQVLIQPFFTLFIFGKVLTSIGYVGGDYAAVLLPGVVALNGFLGALQNTTMPLIMDFSFTKEIEDRLLAPIPISWVAAEKILFGALRGVVAAALMVPIGFLILDDVSWPASAYLPVFLIIVLGSLVGGCIGMVIGTSVPPTRINILFAVIMMPLMFTGSTQFPWTGLEHLRWFQVVCALNPLTYVSEAMRAELVPTVPHIPVWICVVVMVGSCGLFGAIGIRGFLRRALD</sequence>
<name>A0A1Q9LDD8_9PSEU</name>
<feature type="transmembrane region" description="Helical" evidence="6">
    <location>
        <begin position="237"/>
        <end position="262"/>
    </location>
</feature>
<dbReference type="EMBL" id="MKQR01000028">
    <property type="protein sequence ID" value="OLR90050.1"/>
    <property type="molecule type" value="Genomic_DNA"/>
</dbReference>
<dbReference type="OrthoDB" id="4772026at2"/>
<dbReference type="STRING" id="1193682.BJP25_03470"/>
<feature type="transmembrane region" description="Helical" evidence="6">
    <location>
        <begin position="65"/>
        <end position="83"/>
    </location>
</feature>
<proteinExistence type="inferred from homology"/>
<evidence type="ECO:0000313" key="9">
    <source>
        <dbReference type="Proteomes" id="UP000186040"/>
    </source>
</evidence>
<dbReference type="Proteomes" id="UP000186040">
    <property type="component" value="Unassembled WGS sequence"/>
</dbReference>
<dbReference type="AlphaFoldDB" id="A0A1Q9LDD8"/>
<keyword evidence="2 6" id="KW-0812">Transmembrane</keyword>
<feature type="transmembrane region" description="Helical" evidence="6">
    <location>
        <begin position="149"/>
        <end position="170"/>
    </location>
</feature>
<dbReference type="GO" id="GO:0043190">
    <property type="term" value="C:ATP-binding cassette (ABC) transporter complex"/>
    <property type="evidence" value="ECO:0007669"/>
    <property type="project" value="InterPro"/>
</dbReference>
<feature type="transmembrane region" description="Helical" evidence="6">
    <location>
        <begin position="33"/>
        <end position="53"/>
    </location>
</feature>
<keyword evidence="6" id="KW-0813">Transport</keyword>
<keyword evidence="4 6" id="KW-0472">Membrane</keyword>
<keyword evidence="9" id="KW-1185">Reference proteome</keyword>
<reference evidence="8 9" key="1">
    <citation type="submission" date="2016-10" db="EMBL/GenBank/DDBJ databases">
        <title>The Draft Genome Sequence of Actinokineospora bangkokensis 44EHWT reveals the biosynthetic pathway of antifungal compounds Thailandins with unusual extender unit butylmalonyl-CoA.</title>
        <authorList>
            <person name="Greule A."/>
            <person name="Intra B."/>
            <person name="Flemming S."/>
            <person name="Rommel M.G."/>
            <person name="Panbangred W."/>
            <person name="Bechthold A."/>
        </authorList>
    </citation>
    <scope>NUCLEOTIDE SEQUENCE [LARGE SCALE GENOMIC DNA]</scope>
    <source>
        <strain evidence="8 9">44EHW</strain>
    </source>
</reference>
<keyword evidence="6" id="KW-1003">Cell membrane</keyword>
<comment type="caution">
    <text evidence="8">The sequence shown here is derived from an EMBL/GenBank/DDBJ whole genome shotgun (WGS) entry which is preliminary data.</text>
</comment>
<feature type="domain" description="ABC transmembrane type-2" evidence="7">
    <location>
        <begin position="35"/>
        <end position="264"/>
    </location>
</feature>
<evidence type="ECO:0000256" key="4">
    <source>
        <dbReference type="ARBA" id="ARBA00023136"/>
    </source>
</evidence>
<dbReference type="PANTHER" id="PTHR43332:SF2">
    <property type="entry name" value="INNER MEMBRANE TRANSPORT PERMEASE YADH"/>
    <property type="match status" value="1"/>
</dbReference>
<accession>A0A1Q9LDD8</accession>
<comment type="similarity">
    <text evidence="6">Belongs to the ABC-2 integral membrane protein family.</text>
</comment>
<dbReference type="PIRSF" id="PIRSF006648">
    <property type="entry name" value="DrrB"/>
    <property type="match status" value="1"/>
</dbReference>
<dbReference type="PROSITE" id="PS51012">
    <property type="entry name" value="ABC_TM2"/>
    <property type="match status" value="1"/>
</dbReference>
<feature type="transmembrane region" description="Helical" evidence="6">
    <location>
        <begin position="182"/>
        <end position="201"/>
    </location>
</feature>
<protein>
    <recommendedName>
        <fullName evidence="6">Transport permease protein</fullName>
    </recommendedName>
</protein>
<organism evidence="8 9">
    <name type="scientific">Actinokineospora bangkokensis</name>
    <dbReference type="NCBI Taxonomy" id="1193682"/>
    <lineage>
        <taxon>Bacteria</taxon>
        <taxon>Bacillati</taxon>
        <taxon>Actinomycetota</taxon>
        <taxon>Actinomycetes</taxon>
        <taxon>Pseudonocardiales</taxon>
        <taxon>Pseudonocardiaceae</taxon>
        <taxon>Actinokineospora</taxon>
    </lineage>
</organism>
<dbReference type="RefSeq" id="WP_075978258.1">
    <property type="nucleotide sequence ID" value="NZ_MKQR01000028.1"/>
</dbReference>
<dbReference type="InterPro" id="IPR052522">
    <property type="entry name" value="ABC-2_transport_permease"/>
</dbReference>
<gene>
    <name evidence="8" type="ORF">BJP25_03470</name>
</gene>
<evidence type="ECO:0000313" key="8">
    <source>
        <dbReference type="EMBL" id="OLR90050.1"/>
    </source>
</evidence>
<evidence type="ECO:0000256" key="5">
    <source>
        <dbReference type="ARBA" id="ARBA00023251"/>
    </source>
</evidence>